<dbReference type="PROSITE" id="PS51375">
    <property type="entry name" value="PPR"/>
    <property type="match status" value="1"/>
</dbReference>
<keyword evidence="2" id="KW-0677">Repeat</keyword>
<dbReference type="NCBIfam" id="TIGR00756">
    <property type="entry name" value="PPR"/>
    <property type="match status" value="2"/>
</dbReference>
<evidence type="ECO:0000256" key="1">
    <source>
        <dbReference type="ARBA" id="ARBA00007626"/>
    </source>
</evidence>
<gene>
    <name evidence="5" type="ORF">D5086_0000202460</name>
</gene>
<sequence length="189" mass="21606">MGEFKYAFSLVDLMVRSKIKADLILHIAWISGVRRNVTVTKKRWYMANRISRRVRELLFNLLHQKASLPGEDVFTVSAHSPRELKDLASKLKQKIKGTGFMPYLYLYNIVIFGFCWANMMQDAHHQLKLMQKEGIHPNVTFTILIGAHGRAGEVDRAIGLFDRMSADGCTPDRCAYSTLLKSLFEAGRE</sequence>
<proteinExistence type="inferred from homology"/>
<name>A0A4U5PNA0_POPAL</name>
<dbReference type="PANTHER" id="PTHR47941">
    <property type="entry name" value="PENTATRICOPEPTIDE REPEAT-CONTAINING PROTEIN 3, MITOCHONDRIAL"/>
    <property type="match status" value="1"/>
</dbReference>
<evidence type="ECO:0000256" key="2">
    <source>
        <dbReference type="ARBA" id="ARBA00022737"/>
    </source>
</evidence>
<dbReference type="Pfam" id="PF13041">
    <property type="entry name" value="PPR_2"/>
    <property type="match status" value="1"/>
</dbReference>
<dbReference type="Gene3D" id="1.25.40.10">
    <property type="entry name" value="Tetratricopeptide repeat domain"/>
    <property type="match status" value="1"/>
</dbReference>
<dbReference type="InterPro" id="IPR011990">
    <property type="entry name" value="TPR-like_helical_dom_sf"/>
</dbReference>
<dbReference type="EMBL" id="RCHU01000668">
    <property type="protein sequence ID" value="TKR98509.1"/>
    <property type="molecule type" value="Genomic_DNA"/>
</dbReference>
<keyword evidence="4" id="KW-1133">Transmembrane helix</keyword>
<keyword evidence="4" id="KW-0472">Membrane</keyword>
<keyword evidence="4" id="KW-0812">Transmembrane</keyword>
<protein>
    <recommendedName>
        <fullName evidence="6">Pentatricopeptide repeat-containing protein</fullName>
    </recommendedName>
</protein>
<dbReference type="InterPro" id="IPR002885">
    <property type="entry name" value="PPR_rpt"/>
</dbReference>
<feature type="transmembrane region" description="Helical" evidence="4">
    <location>
        <begin position="100"/>
        <end position="119"/>
    </location>
</feature>
<evidence type="ECO:0000256" key="3">
    <source>
        <dbReference type="PROSITE-ProRule" id="PRU00708"/>
    </source>
</evidence>
<reference evidence="5" key="1">
    <citation type="submission" date="2018-10" db="EMBL/GenBank/DDBJ databases">
        <title>Population genomic analysis revealed the cold adaptation of white poplar.</title>
        <authorList>
            <person name="Liu Y.-J."/>
        </authorList>
    </citation>
    <scope>NUCLEOTIDE SEQUENCE [LARGE SCALE GENOMIC DNA]</scope>
    <source>
        <strain evidence="5">PAL-ZL1</strain>
    </source>
</reference>
<dbReference type="AlphaFoldDB" id="A0A4U5PNA0"/>
<feature type="repeat" description="PPR" evidence="3">
    <location>
        <begin position="137"/>
        <end position="171"/>
    </location>
</feature>
<evidence type="ECO:0000256" key="4">
    <source>
        <dbReference type="SAM" id="Phobius"/>
    </source>
</evidence>
<comment type="caution">
    <text evidence="5">The sequence shown here is derived from an EMBL/GenBank/DDBJ whole genome shotgun (WGS) entry which is preliminary data.</text>
</comment>
<dbReference type="Pfam" id="PF01535">
    <property type="entry name" value="PPR"/>
    <property type="match status" value="1"/>
</dbReference>
<evidence type="ECO:0000313" key="5">
    <source>
        <dbReference type="EMBL" id="TKR98509.1"/>
    </source>
</evidence>
<comment type="similarity">
    <text evidence="1">Belongs to the PPR family. P subfamily.</text>
</comment>
<accession>A0A4U5PNA0</accession>
<evidence type="ECO:0008006" key="6">
    <source>
        <dbReference type="Google" id="ProtNLM"/>
    </source>
</evidence>
<organism evidence="5">
    <name type="scientific">Populus alba</name>
    <name type="common">White poplar</name>
    <dbReference type="NCBI Taxonomy" id="43335"/>
    <lineage>
        <taxon>Eukaryota</taxon>
        <taxon>Viridiplantae</taxon>
        <taxon>Streptophyta</taxon>
        <taxon>Embryophyta</taxon>
        <taxon>Tracheophyta</taxon>
        <taxon>Spermatophyta</taxon>
        <taxon>Magnoliopsida</taxon>
        <taxon>eudicotyledons</taxon>
        <taxon>Gunneridae</taxon>
        <taxon>Pentapetalae</taxon>
        <taxon>rosids</taxon>
        <taxon>fabids</taxon>
        <taxon>Malpighiales</taxon>
        <taxon>Salicaceae</taxon>
        <taxon>Saliceae</taxon>
        <taxon>Populus</taxon>
    </lineage>
</organism>